<dbReference type="SUPFAM" id="SSF63380">
    <property type="entry name" value="Riboflavin synthase domain-like"/>
    <property type="match status" value="1"/>
</dbReference>
<name>A0A1M3TFV8_ASPLC</name>
<dbReference type="OrthoDB" id="432685at2759"/>
<dbReference type="GO" id="GO:0005741">
    <property type="term" value="C:mitochondrial outer membrane"/>
    <property type="evidence" value="ECO:0007669"/>
    <property type="project" value="UniProtKB-SubCell"/>
</dbReference>
<evidence type="ECO:0000256" key="5">
    <source>
        <dbReference type="ARBA" id="ARBA00022827"/>
    </source>
</evidence>
<keyword evidence="8" id="KW-0472">Membrane</keyword>
<feature type="binding site" evidence="9">
    <location>
        <position position="105"/>
    </location>
    <ligand>
        <name>FAD</name>
        <dbReference type="ChEBI" id="CHEBI:57692"/>
    </ligand>
</feature>
<keyword evidence="5 9" id="KW-0274">FAD</keyword>
<dbReference type="VEuPathDB" id="FungiDB:ASPFODRAFT_81548"/>
<dbReference type="AlphaFoldDB" id="A0A1M3TFV8"/>
<feature type="binding site" evidence="9">
    <location>
        <position position="173"/>
    </location>
    <ligand>
        <name>FAD</name>
        <dbReference type="ChEBI" id="CHEBI:57692"/>
    </ligand>
</feature>
<gene>
    <name evidence="11" type="ORF">ASPFODRAFT_81548</name>
</gene>
<feature type="binding site" evidence="9">
    <location>
        <position position="124"/>
    </location>
    <ligand>
        <name>FAD</name>
        <dbReference type="ChEBI" id="CHEBI:57692"/>
    </ligand>
</feature>
<evidence type="ECO:0000256" key="9">
    <source>
        <dbReference type="PIRSR" id="PIRSR601834-1"/>
    </source>
</evidence>
<feature type="binding site" evidence="9">
    <location>
        <position position="132"/>
    </location>
    <ligand>
        <name>FAD</name>
        <dbReference type="ChEBI" id="CHEBI:57692"/>
    </ligand>
</feature>
<dbReference type="InterPro" id="IPR001834">
    <property type="entry name" value="CBR-like"/>
</dbReference>
<dbReference type="Gene3D" id="2.40.30.10">
    <property type="entry name" value="Translation factors"/>
    <property type="match status" value="1"/>
</dbReference>
<evidence type="ECO:0000256" key="6">
    <source>
        <dbReference type="ARBA" id="ARBA00023002"/>
    </source>
</evidence>
<evidence type="ECO:0000259" key="10">
    <source>
        <dbReference type="PROSITE" id="PS51384"/>
    </source>
</evidence>
<dbReference type="PRINTS" id="PR00406">
    <property type="entry name" value="CYTB5RDTASE"/>
</dbReference>
<reference evidence="12" key="1">
    <citation type="journal article" date="2017" name="Genome Biol.">
        <title>Comparative genomics reveals high biological diversity and specific adaptations in the industrially and medically important fungal genus Aspergillus.</title>
        <authorList>
            <person name="de Vries R.P."/>
            <person name="Riley R."/>
            <person name="Wiebenga A."/>
            <person name="Aguilar-Osorio G."/>
            <person name="Amillis S."/>
            <person name="Uchima C.A."/>
            <person name="Anderluh G."/>
            <person name="Asadollahi M."/>
            <person name="Askin M."/>
            <person name="Barry K."/>
            <person name="Battaglia E."/>
            <person name="Bayram O."/>
            <person name="Benocci T."/>
            <person name="Braus-Stromeyer S.A."/>
            <person name="Caldana C."/>
            <person name="Canovas D."/>
            <person name="Cerqueira G.C."/>
            <person name="Chen F."/>
            <person name="Chen W."/>
            <person name="Choi C."/>
            <person name="Clum A."/>
            <person name="Dos Santos R.A."/>
            <person name="Damasio A.R."/>
            <person name="Diallinas G."/>
            <person name="Emri T."/>
            <person name="Fekete E."/>
            <person name="Flipphi M."/>
            <person name="Freyberg S."/>
            <person name="Gallo A."/>
            <person name="Gournas C."/>
            <person name="Habgood R."/>
            <person name="Hainaut M."/>
            <person name="Harispe M.L."/>
            <person name="Henrissat B."/>
            <person name="Hilden K.S."/>
            <person name="Hope R."/>
            <person name="Hossain A."/>
            <person name="Karabika E."/>
            <person name="Karaffa L."/>
            <person name="Karanyi Z."/>
            <person name="Krasevec N."/>
            <person name="Kuo A."/>
            <person name="Kusch H."/>
            <person name="LaButti K."/>
            <person name="Lagendijk E.L."/>
            <person name="Lapidus A."/>
            <person name="Levasseur A."/>
            <person name="Lindquist E."/>
            <person name="Lipzen A."/>
            <person name="Logrieco A.F."/>
            <person name="MacCabe A."/>
            <person name="Maekelae M.R."/>
            <person name="Malavazi I."/>
            <person name="Melin P."/>
            <person name="Meyer V."/>
            <person name="Mielnichuk N."/>
            <person name="Miskei M."/>
            <person name="Molnar A.P."/>
            <person name="Mule G."/>
            <person name="Ngan C.Y."/>
            <person name="Orejas M."/>
            <person name="Orosz E."/>
            <person name="Ouedraogo J.P."/>
            <person name="Overkamp K.M."/>
            <person name="Park H.-S."/>
            <person name="Perrone G."/>
            <person name="Piumi F."/>
            <person name="Punt P.J."/>
            <person name="Ram A.F."/>
            <person name="Ramon A."/>
            <person name="Rauscher S."/>
            <person name="Record E."/>
            <person name="Riano-Pachon D.M."/>
            <person name="Robert V."/>
            <person name="Roehrig J."/>
            <person name="Ruller R."/>
            <person name="Salamov A."/>
            <person name="Salih N.S."/>
            <person name="Samson R.A."/>
            <person name="Sandor E."/>
            <person name="Sanguinetti M."/>
            <person name="Schuetze T."/>
            <person name="Sepcic K."/>
            <person name="Shelest E."/>
            <person name="Sherlock G."/>
            <person name="Sophianopoulou V."/>
            <person name="Squina F.M."/>
            <person name="Sun H."/>
            <person name="Susca A."/>
            <person name="Todd R.B."/>
            <person name="Tsang A."/>
            <person name="Unkles S.E."/>
            <person name="van de Wiele N."/>
            <person name="van Rossen-Uffink D."/>
            <person name="Oliveira J.V."/>
            <person name="Vesth T.C."/>
            <person name="Visser J."/>
            <person name="Yu J.-H."/>
            <person name="Zhou M."/>
            <person name="Andersen M.R."/>
            <person name="Archer D.B."/>
            <person name="Baker S.E."/>
            <person name="Benoit I."/>
            <person name="Brakhage A.A."/>
            <person name="Braus G.H."/>
            <person name="Fischer R."/>
            <person name="Frisvad J.C."/>
            <person name="Goldman G.H."/>
            <person name="Houbraken J."/>
            <person name="Oakley B."/>
            <person name="Pocsi I."/>
            <person name="Scazzocchio C."/>
            <person name="Seiboth B."/>
            <person name="vanKuyk P.A."/>
            <person name="Wortman J."/>
            <person name="Dyer P.S."/>
            <person name="Grigoriev I.V."/>
        </authorList>
    </citation>
    <scope>NUCLEOTIDE SEQUENCE [LARGE SCALE GENOMIC DNA]</scope>
    <source>
        <strain evidence="12">CBS 106.47</strain>
    </source>
</reference>
<proteinExistence type="inferred from homology"/>
<dbReference type="InterPro" id="IPR017938">
    <property type="entry name" value="Riboflavin_synthase-like_b-brl"/>
</dbReference>
<dbReference type="GO" id="GO:0006696">
    <property type="term" value="P:ergosterol biosynthetic process"/>
    <property type="evidence" value="ECO:0007669"/>
    <property type="project" value="TreeGrafter"/>
</dbReference>
<feature type="binding site" evidence="9">
    <location>
        <position position="106"/>
    </location>
    <ligand>
        <name>FAD</name>
        <dbReference type="ChEBI" id="CHEBI:57692"/>
    </ligand>
</feature>
<dbReference type="SUPFAM" id="SSF52343">
    <property type="entry name" value="Ferredoxin reductase-like, C-terminal NADP-linked domain"/>
    <property type="match status" value="1"/>
</dbReference>
<keyword evidence="7" id="KW-0520">NAD</keyword>
<dbReference type="EMBL" id="KV878242">
    <property type="protein sequence ID" value="OJZ85648.1"/>
    <property type="molecule type" value="Genomic_DNA"/>
</dbReference>
<dbReference type="InterPro" id="IPR017927">
    <property type="entry name" value="FAD-bd_FR_type"/>
</dbReference>
<evidence type="ECO:0000256" key="3">
    <source>
        <dbReference type="ARBA" id="ARBA00006105"/>
    </source>
</evidence>
<keyword evidence="6" id="KW-0560">Oxidoreductase</keyword>
<dbReference type="InterPro" id="IPR001433">
    <property type="entry name" value="OxRdtase_FAD/NAD-bd"/>
</dbReference>
<dbReference type="InterPro" id="IPR039261">
    <property type="entry name" value="FNR_nucleotide-bd"/>
</dbReference>
<dbReference type="InterPro" id="IPR008333">
    <property type="entry name" value="Cbr1-like_FAD-bd_dom"/>
</dbReference>
<dbReference type="FunFam" id="3.40.50.80:FF:000009">
    <property type="entry name" value="NADH-cytochrome b5 reductase"/>
    <property type="match status" value="1"/>
</dbReference>
<dbReference type="Pfam" id="PF00175">
    <property type="entry name" value="NAD_binding_1"/>
    <property type="match status" value="1"/>
</dbReference>
<feature type="binding site" evidence="9">
    <location>
        <position position="130"/>
    </location>
    <ligand>
        <name>FAD</name>
        <dbReference type="ChEBI" id="CHEBI:57692"/>
    </ligand>
</feature>
<evidence type="ECO:0000256" key="2">
    <source>
        <dbReference type="ARBA" id="ARBA00004572"/>
    </source>
</evidence>
<evidence type="ECO:0000256" key="7">
    <source>
        <dbReference type="ARBA" id="ARBA00023027"/>
    </source>
</evidence>
<dbReference type="PANTHER" id="PTHR19370:SF101">
    <property type="entry name" value="NADH-CYTOCHROME B5 REDUCTASE"/>
    <property type="match status" value="1"/>
</dbReference>
<comment type="cofactor">
    <cofactor evidence="1 9">
        <name>FAD</name>
        <dbReference type="ChEBI" id="CHEBI:57692"/>
    </cofactor>
</comment>
<feature type="binding site" evidence="9">
    <location>
        <position position="107"/>
    </location>
    <ligand>
        <name>FAD</name>
        <dbReference type="ChEBI" id="CHEBI:57692"/>
    </ligand>
</feature>
<protein>
    <recommendedName>
        <fullName evidence="10">FAD-binding FR-type domain-containing protein</fullName>
    </recommendedName>
</protein>
<sequence>MTIIQRTIPKANKVAGVAGVAGFAGLGIYCTKQFSVAFAESNEPKSGFSGLGFTTLRLQSTQNVNHNTKRLVFEYPNESARSGLTLTSALLAITHPEGSWLPTIRPYTPISDLDEPGHIELMVKKYPEGKASGYLHSLRPGDSLTFATSLKGYQWKQNELSHAYLLAGGAGITPIYQLIKGILKDPQDRTKLTLIFGVNFEEDLLLKEELDRYATEFPDRFNYIYTVSRPKAENSPYRTGYIDEELLRSTFKESTQNTKVFICGPPAMEDSLSYLTCESLVYRYASDLKLQTTVPETAKMSGQANSLYPEPDVLTSSLKVGAVTGSAGLIYGGISGVIRSPHPVIHSISCGIHWFACGASFWWLRSNILKLHYEDKATPKQRAYVSALSGGVAGGAVTRLMGGRLVPGLVVFSLLGYVGQSSYNAIDTWQMENANTTSKPFLQRMADSKWIPLKSLSDDDYRGILNEKVLSIEAEIALIDDKIGELEKLKTSGLESGNSDPAAK</sequence>
<dbReference type="Gene3D" id="3.40.50.80">
    <property type="entry name" value="Nucleotide-binding domain of ferredoxin-NADP reductase (FNR) module"/>
    <property type="match status" value="1"/>
</dbReference>
<feature type="domain" description="FAD-binding FR-type" evidence="10">
    <location>
        <begin position="51"/>
        <end position="156"/>
    </location>
</feature>
<dbReference type="InterPro" id="IPR001709">
    <property type="entry name" value="Flavoprot_Pyr_Nucl_cyt_Rdtase"/>
</dbReference>
<dbReference type="PRINTS" id="PR00371">
    <property type="entry name" value="FPNCR"/>
</dbReference>
<evidence type="ECO:0000256" key="4">
    <source>
        <dbReference type="ARBA" id="ARBA00022630"/>
    </source>
</evidence>
<organism evidence="11 12">
    <name type="scientific">Aspergillus luchuensis (strain CBS 106.47)</name>
    <dbReference type="NCBI Taxonomy" id="1137211"/>
    <lineage>
        <taxon>Eukaryota</taxon>
        <taxon>Fungi</taxon>
        <taxon>Dikarya</taxon>
        <taxon>Ascomycota</taxon>
        <taxon>Pezizomycotina</taxon>
        <taxon>Eurotiomycetes</taxon>
        <taxon>Eurotiomycetidae</taxon>
        <taxon>Eurotiales</taxon>
        <taxon>Aspergillaceae</taxon>
        <taxon>Aspergillus</taxon>
        <taxon>Aspergillus subgen. Circumdati</taxon>
    </lineage>
</organism>
<dbReference type="GO" id="GO:0004128">
    <property type="term" value="F:cytochrome-b5 reductase activity, acting on NAD(P)H"/>
    <property type="evidence" value="ECO:0007669"/>
    <property type="project" value="TreeGrafter"/>
</dbReference>
<dbReference type="Pfam" id="PF00970">
    <property type="entry name" value="FAD_binding_6"/>
    <property type="match status" value="1"/>
</dbReference>
<comment type="subcellular location">
    <subcellularLocation>
        <location evidence="2">Mitochondrion outer membrane</location>
        <topology evidence="2">Single-pass membrane protein</topology>
    </subcellularLocation>
</comment>
<evidence type="ECO:0000256" key="1">
    <source>
        <dbReference type="ARBA" id="ARBA00001974"/>
    </source>
</evidence>
<evidence type="ECO:0000313" key="12">
    <source>
        <dbReference type="Proteomes" id="UP000184063"/>
    </source>
</evidence>
<comment type="similarity">
    <text evidence="3">Belongs to the flavoprotein pyridine nucleotide cytochrome reductase family.</text>
</comment>
<accession>A0A1M3TFV8</accession>
<dbReference type="Proteomes" id="UP000184063">
    <property type="component" value="Unassembled WGS sequence"/>
</dbReference>
<dbReference type="PROSITE" id="PS51384">
    <property type="entry name" value="FAD_FR"/>
    <property type="match status" value="1"/>
</dbReference>
<evidence type="ECO:0000256" key="8">
    <source>
        <dbReference type="ARBA" id="ARBA00023136"/>
    </source>
</evidence>
<keyword evidence="4 9" id="KW-0285">Flavoprotein</keyword>
<dbReference type="CDD" id="cd06183">
    <property type="entry name" value="cyt_b5_reduct_like"/>
    <property type="match status" value="1"/>
</dbReference>
<dbReference type="PANTHER" id="PTHR19370">
    <property type="entry name" value="NADH-CYTOCHROME B5 REDUCTASE"/>
    <property type="match status" value="1"/>
</dbReference>
<evidence type="ECO:0000313" key="11">
    <source>
        <dbReference type="EMBL" id="OJZ85648.1"/>
    </source>
</evidence>